<dbReference type="InterPro" id="IPR016053">
    <property type="entry name" value="Haem_Oase-like"/>
</dbReference>
<proteinExistence type="predicted"/>
<dbReference type="SUPFAM" id="SSF48613">
    <property type="entry name" value="Heme oxygenase-like"/>
    <property type="match status" value="1"/>
</dbReference>
<dbReference type="Gene3D" id="1.20.910.10">
    <property type="entry name" value="Heme oxygenase-like"/>
    <property type="match status" value="1"/>
</dbReference>
<dbReference type="RefSeq" id="WP_109869674.1">
    <property type="nucleotide sequence ID" value="NZ_QGNA01000001.1"/>
</dbReference>
<protein>
    <submittedName>
        <fullName evidence="1">Biliverdin-producing heme oxygenase</fullName>
    </submittedName>
</protein>
<accession>A0A317FKG6</accession>
<organism evidence="1 2">
    <name type="scientific">Falsiroseomonas bella</name>
    <dbReference type="NCBI Taxonomy" id="2184016"/>
    <lineage>
        <taxon>Bacteria</taxon>
        <taxon>Pseudomonadati</taxon>
        <taxon>Pseudomonadota</taxon>
        <taxon>Alphaproteobacteria</taxon>
        <taxon>Acetobacterales</taxon>
        <taxon>Roseomonadaceae</taxon>
        <taxon>Falsiroseomonas</taxon>
    </lineage>
</organism>
<evidence type="ECO:0000313" key="1">
    <source>
        <dbReference type="EMBL" id="PWS39053.1"/>
    </source>
</evidence>
<gene>
    <name evidence="1" type="ORF">DFH01_07370</name>
</gene>
<dbReference type="InterPro" id="IPR016084">
    <property type="entry name" value="Haem_Oase-like_multi-hlx"/>
</dbReference>
<comment type="caution">
    <text evidence="1">The sequence shown here is derived from an EMBL/GenBank/DDBJ whole genome shotgun (WGS) entry which is preliminary data.</text>
</comment>
<name>A0A317FKG6_9PROT</name>
<evidence type="ECO:0000313" key="2">
    <source>
        <dbReference type="Proteomes" id="UP000245765"/>
    </source>
</evidence>
<dbReference type="Proteomes" id="UP000245765">
    <property type="component" value="Unassembled WGS sequence"/>
</dbReference>
<dbReference type="CDD" id="cd19166">
    <property type="entry name" value="HemeO-bac"/>
    <property type="match status" value="1"/>
</dbReference>
<keyword evidence="2" id="KW-1185">Reference proteome</keyword>
<reference evidence="2" key="1">
    <citation type="submission" date="2018-05" db="EMBL/GenBank/DDBJ databases">
        <authorList>
            <person name="Du Z."/>
            <person name="Wang X."/>
        </authorList>
    </citation>
    <scope>NUCLEOTIDE SEQUENCE [LARGE SCALE GENOMIC DNA]</scope>
    <source>
        <strain evidence="2">CQN31</strain>
    </source>
</reference>
<dbReference type="AlphaFoldDB" id="A0A317FKG6"/>
<dbReference type="OrthoDB" id="9149607at2"/>
<dbReference type="GO" id="GO:0006788">
    <property type="term" value="P:heme oxidation"/>
    <property type="evidence" value="ECO:0007669"/>
    <property type="project" value="InterPro"/>
</dbReference>
<dbReference type="Pfam" id="PF01126">
    <property type="entry name" value="Heme_oxygenase"/>
    <property type="match status" value="1"/>
</dbReference>
<dbReference type="EMBL" id="QGNA01000001">
    <property type="protein sequence ID" value="PWS39053.1"/>
    <property type="molecule type" value="Genomic_DNA"/>
</dbReference>
<sequence>MDGAARAALRAATDAAHQRLHGLPGFVALAEGRIALPDYAVLLRRMLGFHAALESRLDAVEGLDTLGIDLAARRRTHLLRADLDWLGASAAVPLAPLPEIRGPAEAMGALYVAEGSTLGARQLARALDAVLPPGEAGRRFLIGHGERHGAMWRDCCAAIERCGVEPGARDAMIAGAAATFAAFEAWFTVPEAVPAA</sequence>
<dbReference type="GO" id="GO:0004392">
    <property type="term" value="F:heme oxygenase (decyclizing) activity"/>
    <property type="evidence" value="ECO:0007669"/>
    <property type="project" value="InterPro"/>
</dbReference>